<feature type="domain" description="NADH:flavin oxidoreductase/NADH oxidase N-terminal" evidence="3">
    <location>
        <begin position="8"/>
        <end position="342"/>
    </location>
</feature>
<evidence type="ECO:0000256" key="1">
    <source>
        <dbReference type="ARBA" id="ARBA00022630"/>
    </source>
</evidence>
<gene>
    <name evidence="4" type="ORF">JF76_10180</name>
</gene>
<dbReference type="HOGENOM" id="CLU_012153_2_3_9"/>
<evidence type="ECO:0000313" key="5">
    <source>
        <dbReference type="Proteomes" id="UP000033533"/>
    </source>
</evidence>
<dbReference type="GO" id="GO:0016491">
    <property type="term" value="F:oxidoreductase activity"/>
    <property type="evidence" value="ECO:0007669"/>
    <property type="project" value="UniProtKB-KW"/>
</dbReference>
<dbReference type="Proteomes" id="UP000033533">
    <property type="component" value="Unassembled WGS sequence"/>
</dbReference>
<dbReference type="InterPro" id="IPR051799">
    <property type="entry name" value="NADH_flavin_oxidoreductase"/>
</dbReference>
<evidence type="ECO:0000256" key="2">
    <source>
        <dbReference type="ARBA" id="ARBA00023002"/>
    </source>
</evidence>
<organism evidence="4 5">
    <name type="scientific">Lactobacillus kullabergensis</name>
    <dbReference type="NCBI Taxonomy" id="1218493"/>
    <lineage>
        <taxon>Bacteria</taxon>
        <taxon>Bacillati</taxon>
        <taxon>Bacillota</taxon>
        <taxon>Bacilli</taxon>
        <taxon>Lactobacillales</taxon>
        <taxon>Lactobacillaceae</taxon>
        <taxon>Lactobacillus</taxon>
    </lineage>
</organism>
<dbReference type="AlphaFoldDB" id="A0A0F4LAR1"/>
<evidence type="ECO:0000259" key="3">
    <source>
        <dbReference type="Pfam" id="PF00724"/>
    </source>
</evidence>
<evidence type="ECO:0000313" key="4">
    <source>
        <dbReference type="EMBL" id="KJY55383.1"/>
    </source>
</evidence>
<dbReference type="RefSeq" id="WP_052697073.1">
    <property type="nucleotide sequence ID" value="NZ_JBHSZS010000025.1"/>
</dbReference>
<reference evidence="4 5" key="1">
    <citation type="submission" date="2014-12" db="EMBL/GenBank/DDBJ databases">
        <title>Comparative genomics of the lactic acid bacteria isolated from the honey bee gut.</title>
        <authorList>
            <person name="Ellegaard K.M."/>
            <person name="Tamarit D."/>
            <person name="Javelind E."/>
            <person name="Olofsson T."/>
            <person name="Andersson S.G."/>
            <person name="Vasquez A."/>
        </authorList>
    </citation>
    <scope>NUCLEOTIDE SEQUENCE [LARGE SCALE GENOMIC DNA]</scope>
    <source>
        <strain evidence="4 5">Biut2</strain>
    </source>
</reference>
<name>A0A0F4LAR1_9LACO</name>
<dbReference type="STRING" id="1218493.JF76_10180"/>
<keyword evidence="1" id="KW-0285">Flavoprotein</keyword>
<dbReference type="PANTHER" id="PTHR43656">
    <property type="entry name" value="BINDING OXIDOREDUCTASE, PUTATIVE (AFU_ORTHOLOGUE AFUA_2G08260)-RELATED"/>
    <property type="match status" value="1"/>
</dbReference>
<accession>A0A0F4LAR1</accession>
<dbReference type="Pfam" id="PF00724">
    <property type="entry name" value="Oxidored_FMN"/>
    <property type="match status" value="1"/>
</dbReference>
<dbReference type="InterPro" id="IPR001155">
    <property type="entry name" value="OxRdtase_FMN_N"/>
</dbReference>
<protein>
    <recommendedName>
        <fullName evidence="3">NADH:flavin oxidoreductase/NADH oxidase N-terminal domain-containing protein</fullName>
    </recommendedName>
</protein>
<proteinExistence type="predicted"/>
<keyword evidence="2" id="KW-0560">Oxidoreductase</keyword>
<comment type="caution">
    <text evidence="4">The sequence shown here is derived from an EMBL/GenBank/DDBJ whole genome shotgun (WGS) entry which is preliminary data.</text>
</comment>
<dbReference type="SUPFAM" id="SSF51395">
    <property type="entry name" value="FMN-linked oxidoreductases"/>
    <property type="match status" value="1"/>
</dbReference>
<sequence>MKNKYSKLITPYTFKRSRVTIPSRTALSPMLSLYGENDGTVGETALNYFGKRSDCQGLLITGASYVSKYGFYNNELGLDDDRFIPGLSKLASVMKKHGNKAIVQLHHAGKQASGTAEKYGFVQVPSKIQEQKDGNIIDKVMTEDDIESLIKSFASATKRVIKAGFDGVEIHGANWYLLHEFFSPLYNHREDKWGGSLENRMRLPLAVVHAVIDAAKDKPDFVIGYRLTPEENMPSRMTGKLSNTMGYTLKDGLTLANRIADLGVDYIHYSLFSKYNAKPQGYEQSYGQILKNNIGDKATTIVSSGVHTADDALDALNHGDIIAIGRESLIEPDFIAKIKSGESNQIETEITQENAAKLALPPLLVDLLLQKDTPFLVEGRENLTVIRNKKIKVSNTDSDTTSGASK</sequence>
<dbReference type="OrthoDB" id="9772736at2"/>
<dbReference type="PANTHER" id="PTHR43656:SF2">
    <property type="entry name" value="BINDING OXIDOREDUCTASE, PUTATIVE (AFU_ORTHOLOGUE AFUA_2G08260)-RELATED"/>
    <property type="match status" value="1"/>
</dbReference>
<dbReference type="InterPro" id="IPR013785">
    <property type="entry name" value="Aldolase_TIM"/>
</dbReference>
<dbReference type="EMBL" id="JXBY01000019">
    <property type="protein sequence ID" value="KJY55383.1"/>
    <property type="molecule type" value="Genomic_DNA"/>
</dbReference>
<dbReference type="Gene3D" id="3.20.20.70">
    <property type="entry name" value="Aldolase class I"/>
    <property type="match status" value="1"/>
</dbReference>
<dbReference type="PATRIC" id="fig|1218493.3.peg.1070"/>
<dbReference type="GO" id="GO:0010181">
    <property type="term" value="F:FMN binding"/>
    <property type="evidence" value="ECO:0007669"/>
    <property type="project" value="InterPro"/>
</dbReference>